<dbReference type="RefSeq" id="WP_046769813.1">
    <property type="nucleotide sequence ID" value="NZ_LBMC01000013.1"/>
</dbReference>
<evidence type="ECO:0000313" key="2">
    <source>
        <dbReference type="EMBL" id="SDU61533.1"/>
    </source>
</evidence>
<dbReference type="STRING" id="419479.SAMN04488563_3226"/>
<accession>A0A1H2JZ18</accession>
<dbReference type="OrthoDB" id="3212826at2"/>
<dbReference type="InterPro" id="IPR041581">
    <property type="entry name" value="Glyoxalase_6"/>
</dbReference>
<feature type="domain" description="Glyoxalase-like" evidence="1">
    <location>
        <begin position="11"/>
        <end position="110"/>
    </location>
</feature>
<dbReference type="Pfam" id="PF18029">
    <property type="entry name" value="Glyoxalase_6"/>
    <property type="match status" value="1"/>
</dbReference>
<keyword evidence="3" id="KW-1185">Reference proteome</keyword>
<name>A0A1H2JZ18_9ACTN</name>
<sequence length="127" mass="13259">MHRSRLSTLLIDAPAEEAGRSVAFWTAALGTTSQSPPGEPQFRGLPGAVPGLVTAVQALEDGPARYHVDIETDDVAAEVARLTGLGAVEAGSWQGCHTLRVPGGHLLCVIPVHSDPAEFAAAARVWE</sequence>
<reference evidence="3" key="1">
    <citation type="submission" date="2016-10" db="EMBL/GenBank/DDBJ databases">
        <authorList>
            <person name="Varghese N."/>
            <person name="Submissions S."/>
        </authorList>
    </citation>
    <scope>NUCLEOTIDE SEQUENCE [LARGE SCALE GENOMIC DNA]</scope>
    <source>
        <strain evidence="3">DSM 45079</strain>
    </source>
</reference>
<evidence type="ECO:0000259" key="1">
    <source>
        <dbReference type="Pfam" id="PF18029"/>
    </source>
</evidence>
<dbReference type="Gene3D" id="3.10.180.10">
    <property type="entry name" value="2,3-Dihydroxybiphenyl 1,2-Dioxygenase, domain 1"/>
    <property type="match status" value="1"/>
</dbReference>
<dbReference type="InterPro" id="IPR029068">
    <property type="entry name" value="Glyas_Bleomycin-R_OHBP_Dase"/>
</dbReference>
<gene>
    <name evidence="2" type="ORF">SAMN04488563_3226</name>
</gene>
<dbReference type="AlphaFoldDB" id="A0A1H2JZ18"/>
<proteinExistence type="predicted"/>
<organism evidence="2 3">
    <name type="scientific">Jiangella alkaliphila</name>
    <dbReference type="NCBI Taxonomy" id="419479"/>
    <lineage>
        <taxon>Bacteria</taxon>
        <taxon>Bacillati</taxon>
        <taxon>Actinomycetota</taxon>
        <taxon>Actinomycetes</taxon>
        <taxon>Jiangellales</taxon>
        <taxon>Jiangellaceae</taxon>
        <taxon>Jiangella</taxon>
    </lineage>
</organism>
<dbReference type="SUPFAM" id="SSF54593">
    <property type="entry name" value="Glyoxalase/Bleomycin resistance protein/Dihydroxybiphenyl dioxygenase"/>
    <property type="match status" value="1"/>
</dbReference>
<dbReference type="CDD" id="cd06587">
    <property type="entry name" value="VOC"/>
    <property type="match status" value="1"/>
</dbReference>
<dbReference type="EMBL" id="LT629791">
    <property type="protein sequence ID" value="SDU61533.1"/>
    <property type="molecule type" value="Genomic_DNA"/>
</dbReference>
<evidence type="ECO:0000313" key="3">
    <source>
        <dbReference type="Proteomes" id="UP000182977"/>
    </source>
</evidence>
<dbReference type="Proteomes" id="UP000182977">
    <property type="component" value="Chromosome I"/>
</dbReference>
<protein>
    <recommendedName>
        <fullName evidence="1">Glyoxalase-like domain-containing protein</fullName>
    </recommendedName>
</protein>